<dbReference type="InterPro" id="IPR006143">
    <property type="entry name" value="RND_pump_MFP"/>
</dbReference>
<dbReference type="EMBL" id="JACICC010000006">
    <property type="protein sequence ID" value="MBB3810376.1"/>
    <property type="molecule type" value="Genomic_DNA"/>
</dbReference>
<protein>
    <submittedName>
        <fullName evidence="6">RND family efflux transporter MFP subunit</fullName>
    </submittedName>
</protein>
<name>A0A7W5Z6H3_9HYPH</name>
<keyword evidence="3" id="KW-0732">Signal</keyword>
<accession>A0A7W5Z6H3</accession>
<dbReference type="Proteomes" id="UP000537592">
    <property type="component" value="Unassembled WGS sequence"/>
</dbReference>
<dbReference type="Gene3D" id="2.40.50.100">
    <property type="match status" value="1"/>
</dbReference>
<feature type="domain" description="CusB-like beta-barrel" evidence="5">
    <location>
        <begin position="211"/>
        <end position="276"/>
    </location>
</feature>
<feature type="domain" description="Multidrug resistance protein MdtA-like barrel-sandwich hybrid" evidence="4">
    <location>
        <begin position="61"/>
        <end position="196"/>
    </location>
</feature>
<dbReference type="PANTHER" id="PTHR30469">
    <property type="entry name" value="MULTIDRUG RESISTANCE PROTEIN MDTA"/>
    <property type="match status" value="1"/>
</dbReference>
<feature type="signal peptide" evidence="3">
    <location>
        <begin position="1"/>
        <end position="21"/>
    </location>
</feature>
<dbReference type="Pfam" id="PF25917">
    <property type="entry name" value="BSH_RND"/>
    <property type="match status" value="1"/>
</dbReference>
<keyword evidence="2" id="KW-0175">Coiled coil</keyword>
<dbReference type="PANTHER" id="PTHR30469:SF15">
    <property type="entry name" value="HLYD FAMILY OF SECRETION PROTEINS"/>
    <property type="match status" value="1"/>
</dbReference>
<dbReference type="InterPro" id="IPR058792">
    <property type="entry name" value="Beta-barrel_RND_2"/>
</dbReference>
<evidence type="ECO:0000256" key="1">
    <source>
        <dbReference type="ARBA" id="ARBA00009477"/>
    </source>
</evidence>
<sequence>MRTVLRTAPALIFLCFLTAAAGATTQEKPINLPAFPVTQVEMMEIPITYTVPGSVVSDGRIDVSSRVVGFIEQLDVREGQKVSRGDLLVRIDQTDIDEAVRQAEAGVRASQKDLDDAEQDVEKFARLTQSGTVAAETLRKAKVRVDIARANLDKARAALNSAEAQKSYATVTSPVDGVIVSVARRSGEMATAGSTIMTVESREVLLFKTFVSESNLSAIDPQTPVTVRIDTLKGEVFQGRIRGIVPSGDDVTRRYEVNIVLPSDPRLVPGMFGRAEIVLGKQFVTLIPQVALVRRGGLDGVFVLDGDVARFRWLRTGRVWGDAVEVVSGLSGGETILAAANDTIRDGSVVQTAEEAR</sequence>
<feature type="chain" id="PRO_5031505998" evidence="3">
    <location>
        <begin position="22"/>
        <end position="357"/>
    </location>
</feature>
<reference evidence="6 7" key="1">
    <citation type="submission" date="2020-08" db="EMBL/GenBank/DDBJ databases">
        <title>Genomic Encyclopedia of Type Strains, Phase IV (KMG-IV): sequencing the most valuable type-strain genomes for metagenomic binning, comparative biology and taxonomic classification.</title>
        <authorList>
            <person name="Goeker M."/>
        </authorList>
    </citation>
    <scope>NUCLEOTIDE SEQUENCE [LARGE SCALE GENOMIC DNA]</scope>
    <source>
        <strain evidence="6 7">DSM 28760</strain>
    </source>
</reference>
<dbReference type="NCBIfam" id="TIGR01730">
    <property type="entry name" value="RND_mfp"/>
    <property type="match status" value="1"/>
</dbReference>
<dbReference type="AlphaFoldDB" id="A0A7W5Z6H3"/>
<feature type="coiled-coil region" evidence="2">
    <location>
        <begin position="100"/>
        <end position="165"/>
    </location>
</feature>
<dbReference type="GO" id="GO:1990281">
    <property type="term" value="C:efflux pump complex"/>
    <property type="evidence" value="ECO:0007669"/>
    <property type="project" value="TreeGrafter"/>
</dbReference>
<comment type="caution">
    <text evidence="6">The sequence shown here is derived from an EMBL/GenBank/DDBJ whole genome shotgun (WGS) entry which is preliminary data.</text>
</comment>
<gene>
    <name evidence="6" type="ORF">FHS81_002477</name>
</gene>
<comment type="similarity">
    <text evidence="1">Belongs to the membrane fusion protein (MFP) (TC 8.A.1) family.</text>
</comment>
<proteinExistence type="inferred from homology"/>
<dbReference type="RefSeq" id="WP_183753318.1">
    <property type="nucleotide sequence ID" value="NZ_JACICC010000006.1"/>
</dbReference>
<organism evidence="6 7">
    <name type="scientific">Pseudochelatococcus contaminans</name>
    <dbReference type="NCBI Taxonomy" id="1538103"/>
    <lineage>
        <taxon>Bacteria</taxon>
        <taxon>Pseudomonadati</taxon>
        <taxon>Pseudomonadota</taxon>
        <taxon>Alphaproteobacteria</taxon>
        <taxon>Hyphomicrobiales</taxon>
        <taxon>Chelatococcaceae</taxon>
        <taxon>Pseudochelatococcus</taxon>
    </lineage>
</organism>
<evidence type="ECO:0000259" key="5">
    <source>
        <dbReference type="Pfam" id="PF25954"/>
    </source>
</evidence>
<dbReference type="Gene3D" id="2.40.420.20">
    <property type="match status" value="1"/>
</dbReference>
<dbReference type="Gene3D" id="2.40.30.170">
    <property type="match status" value="1"/>
</dbReference>
<evidence type="ECO:0000313" key="7">
    <source>
        <dbReference type="Proteomes" id="UP000537592"/>
    </source>
</evidence>
<dbReference type="SUPFAM" id="SSF111369">
    <property type="entry name" value="HlyD-like secretion proteins"/>
    <property type="match status" value="1"/>
</dbReference>
<dbReference type="GO" id="GO:0015562">
    <property type="term" value="F:efflux transmembrane transporter activity"/>
    <property type="evidence" value="ECO:0007669"/>
    <property type="project" value="TreeGrafter"/>
</dbReference>
<evidence type="ECO:0000313" key="6">
    <source>
        <dbReference type="EMBL" id="MBB3810376.1"/>
    </source>
</evidence>
<dbReference type="Gene3D" id="1.10.287.470">
    <property type="entry name" value="Helix hairpin bin"/>
    <property type="match status" value="1"/>
</dbReference>
<evidence type="ECO:0000259" key="4">
    <source>
        <dbReference type="Pfam" id="PF25917"/>
    </source>
</evidence>
<keyword evidence="7" id="KW-1185">Reference proteome</keyword>
<dbReference type="InterPro" id="IPR058625">
    <property type="entry name" value="MdtA-like_BSH"/>
</dbReference>
<evidence type="ECO:0000256" key="2">
    <source>
        <dbReference type="SAM" id="Coils"/>
    </source>
</evidence>
<dbReference type="Pfam" id="PF25954">
    <property type="entry name" value="Beta-barrel_RND_2"/>
    <property type="match status" value="1"/>
</dbReference>
<evidence type="ECO:0000256" key="3">
    <source>
        <dbReference type="SAM" id="SignalP"/>
    </source>
</evidence>